<dbReference type="SUPFAM" id="SSF55961">
    <property type="entry name" value="Bet v1-like"/>
    <property type="match status" value="1"/>
</dbReference>
<keyword evidence="2" id="KW-0132">Cell division</keyword>
<evidence type="ECO:0000313" key="1">
    <source>
        <dbReference type="EMBL" id="AQX50012.1"/>
    </source>
</evidence>
<evidence type="ECO:0000313" key="3">
    <source>
        <dbReference type="Proteomes" id="UP000189738"/>
    </source>
</evidence>
<dbReference type="InterPro" id="IPR023393">
    <property type="entry name" value="START-like_dom_sf"/>
</dbReference>
<keyword evidence="2" id="KW-0131">Cell cycle</keyword>
<protein>
    <submittedName>
        <fullName evidence="2">Cell division protein</fullName>
    </submittedName>
</protein>
<dbReference type="Gene3D" id="3.30.530.20">
    <property type="match status" value="1"/>
</dbReference>
<name>A0A1T3E4B8_9FLAO</name>
<evidence type="ECO:0000313" key="2">
    <source>
        <dbReference type="EMBL" id="OPB50703.1"/>
    </source>
</evidence>
<sequence length="157" mass="18218">MPVIELRTHINADIHLVFDLSRSIDLHSISTAKTNEKAIAGITSGLISNGETVTWQATHFGIRQTLTSKITAFDMPFHFRDEMLKGAFKYIKHDHYFEKTNTGTLMTDIFRYDSPLGILGKIFNNLILTRYLRQFLLERNQIIKDFAESDKWRQILK</sequence>
<gene>
    <name evidence="1" type="ORF">AYC66_04680</name>
    <name evidence="2" type="ORF">BAY09_18140</name>
</gene>
<accession>A0A1T3E4B8</accession>
<dbReference type="AlphaFoldDB" id="A0A1T3E4B8"/>
<dbReference type="RefSeq" id="WP_049038802.1">
    <property type="nucleotide sequence ID" value="NZ_CP014339.1"/>
</dbReference>
<dbReference type="Proteomes" id="UP000189738">
    <property type="component" value="Chromosome"/>
</dbReference>
<dbReference type="CDD" id="cd07820">
    <property type="entry name" value="SRPBCC_3"/>
    <property type="match status" value="1"/>
</dbReference>
<dbReference type="EMBL" id="MAHS01000005">
    <property type="protein sequence ID" value="OPB50703.1"/>
    <property type="molecule type" value="Genomic_DNA"/>
</dbReference>
<dbReference type="GO" id="GO:0051301">
    <property type="term" value="P:cell division"/>
    <property type="evidence" value="ECO:0007669"/>
    <property type="project" value="UniProtKB-KW"/>
</dbReference>
<organism evidence="2">
    <name type="scientific">Elizabethkingia anophelis</name>
    <dbReference type="NCBI Taxonomy" id="1117645"/>
    <lineage>
        <taxon>Bacteria</taxon>
        <taxon>Pseudomonadati</taxon>
        <taxon>Bacteroidota</taxon>
        <taxon>Flavobacteriia</taxon>
        <taxon>Flavobacteriales</taxon>
        <taxon>Weeksellaceae</taxon>
        <taxon>Elizabethkingia</taxon>
    </lineage>
</organism>
<reference evidence="2" key="2">
    <citation type="submission" date="2016-06" db="EMBL/GenBank/DDBJ databases">
        <authorList>
            <person name="Nicholson A.C."/>
        </authorList>
    </citation>
    <scope>NUCLEOTIDE SEQUENCE [LARGE SCALE GENOMIC DNA]</scope>
    <source>
        <strain evidence="2">E6809</strain>
    </source>
</reference>
<proteinExistence type="predicted"/>
<reference evidence="1 3" key="1">
    <citation type="submission" date="2016-02" db="EMBL/GenBank/DDBJ databases">
        <authorList>
            <person name="Nicholson A.C."/>
            <person name="Humrighouse B.W."/>
            <person name="Loparev V."/>
            <person name="Emery B."/>
            <person name="Graziano J."/>
            <person name="McQuiston J.R."/>
        </authorList>
    </citation>
    <scope>NUCLEOTIDE SEQUENCE [LARGE SCALE GENOMIC DNA]</scope>
    <source>
        <strain evidence="1 3">E6809</strain>
    </source>
</reference>
<dbReference type="EMBL" id="CP014339">
    <property type="protein sequence ID" value="AQX50012.1"/>
    <property type="molecule type" value="Genomic_DNA"/>
</dbReference>